<feature type="transmembrane region" description="Helical" evidence="1">
    <location>
        <begin position="12"/>
        <end position="33"/>
    </location>
</feature>
<dbReference type="Proteomes" id="UP000277094">
    <property type="component" value="Unassembled WGS sequence"/>
</dbReference>
<organism evidence="2 3">
    <name type="scientific">Nocardioides marmorisolisilvae</name>
    <dbReference type="NCBI Taxonomy" id="1542737"/>
    <lineage>
        <taxon>Bacteria</taxon>
        <taxon>Bacillati</taxon>
        <taxon>Actinomycetota</taxon>
        <taxon>Actinomycetes</taxon>
        <taxon>Propionibacteriales</taxon>
        <taxon>Nocardioidaceae</taxon>
        <taxon>Nocardioides</taxon>
    </lineage>
</organism>
<protein>
    <recommendedName>
        <fullName evidence="4">Peptidase M10 metallopeptidase domain-containing protein</fullName>
    </recommendedName>
</protein>
<dbReference type="EMBL" id="RJSG01000003">
    <property type="protein sequence ID" value="RNL77649.1"/>
    <property type="molecule type" value="Genomic_DNA"/>
</dbReference>
<keyword evidence="3" id="KW-1185">Reference proteome</keyword>
<keyword evidence="1" id="KW-0812">Transmembrane</keyword>
<accession>A0A3N0DPS1</accession>
<evidence type="ECO:0000256" key="1">
    <source>
        <dbReference type="SAM" id="Phobius"/>
    </source>
</evidence>
<dbReference type="Gene3D" id="3.40.390.10">
    <property type="entry name" value="Collagenase (Catalytic Domain)"/>
    <property type="match status" value="1"/>
</dbReference>
<dbReference type="AlphaFoldDB" id="A0A3N0DPS1"/>
<comment type="caution">
    <text evidence="2">The sequence shown here is derived from an EMBL/GenBank/DDBJ whole genome shotgun (WGS) entry which is preliminary data.</text>
</comment>
<evidence type="ECO:0008006" key="4">
    <source>
        <dbReference type="Google" id="ProtNLM"/>
    </source>
</evidence>
<keyword evidence="1" id="KW-1133">Transmembrane helix</keyword>
<reference evidence="2 3" key="1">
    <citation type="submission" date="2018-11" db="EMBL/GenBank/DDBJ databases">
        <authorList>
            <person name="Li F."/>
        </authorList>
    </citation>
    <scope>NUCLEOTIDE SEQUENCE [LARGE SCALE GENOMIC DNA]</scope>
    <source>
        <strain evidence="2 3">KIS18-7</strain>
    </source>
</reference>
<gene>
    <name evidence="2" type="ORF">EFL95_16715</name>
</gene>
<dbReference type="InterPro" id="IPR024079">
    <property type="entry name" value="MetalloPept_cat_dom_sf"/>
</dbReference>
<dbReference type="OrthoDB" id="4297752at2"/>
<keyword evidence="1" id="KW-0472">Membrane</keyword>
<dbReference type="RefSeq" id="WP_123235235.1">
    <property type="nucleotide sequence ID" value="NZ_RJSG01000003.1"/>
</dbReference>
<dbReference type="SUPFAM" id="SSF55486">
    <property type="entry name" value="Metalloproteases ('zincins'), catalytic domain"/>
    <property type="match status" value="1"/>
</dbReference>
<dbReference type="GO" id="GO:0008237">
    <property type="term" value="F:metallopeptidase activity"/>
    <property type="evidence" value="ECO:0007669"/>
    <property type="project" value="InterPro"/>
</dbReference>
<evidence type="ECO:0000313" key="3">
    <source>
        <dbReference type="Proteomes" id="UP000277094"/>
    </source>
</evidence>
<sequence>MDDSPRRDLRAFIPGFAFIVVLAGALALAPSLVPGPIRDALGFGHHRLLPEVEVTGTGSYAFLSHQKGDRDDPVGYDPCKPVKVRINPQDAPTGYLALVKDAMAEVSRDTGLELEYVGTTEDRPHWENEYIPSFLGEPRRTPALVSFASPSEVPQLAGRVAGIGGSVAVSVQGGRFRYVTGGVTLDRAVFRDLARTADGRREARAIVLHELGHLVGLAHVKDSGELMNAENVGLLDFGPGDLAGLAKVGATPCA</sequence>
<name>A0A3N0DPS1_9ACTN</name>
<proteinExistence type="predicted"/>
<evidence type="ECO:0000313" key="2">
    <source>
        <dbReference type="EMBL" id="RNL77649.1"/>
    </source>
</evidence>